<accession>A0A1G7EQP5</accession>
<evidence type="ECO:0000256" key="6">
    <source>
        <dbReference type="ARBA" id="ARBA00047400"/>
    </source>
</evidence>
<dbReference type="RefSeq" id="WP_072847364.1">
    <property type="nucleotide sequence ID" value="NZ_FNAB01000026.1"/>
</dbReference>
<dbReference type="InterPro" id="IPR020904">
    <property type="entry name" value="Sc_DH/Rdtase_CS"/>
</dbReference>
<dbReference type="GO" id="GO:0032787">
    <property type="term" value="P:monocarboxylic acid metabolic process"/>
    <property type="evidence" value="ECO:0007669"/>
    <property type="project" value="UniProtKB-ARBA"/>
</dbReference>
<dbReference type="STRING" id="168276.SAMN05444580_12615"/>
<dbReference type="InterPro" id="IPR050259">
    <property type="entry name" value="SDR"/>
</dbReference>
<dbReference type="AlphaFoldDB" id="A0A1G7EQP5"/>
<comment type="catalytic activity">
    <reaction evidence="6">
        <text>a (3R)-hydroxyacyl-[ACP] + NADP(+) = a 3-oxoacyl-[ACP] + NADPH + H(+)</text>
        <dbReference type="Rhea" id="RHEA:17397"/>
        <dbReference type="Rhea" id="RHEA-COMP:9916"/>
        <dbReference type="Rhea" id="RHEA-COMP:9945"/>
        <dbReference type="ChEBI" id="CHEBI:15378"/>
        <dbReference type="ChEBI" id="CHEBI:57783"/>
        <dbReference type="ChEBI" id="CHEBI:58349"/>
        <dbReference type="ChEBI" id="CHEBI:78776"/>
        <dbReference type="ChEBI" id="CHEBI:78827"/>
        <dbReference type="EC" id="1.1.1.100"/>
    </reaction>
    <physiologicalReaction direction="right-to-left" evidence="6">
        <dbReference type="Rhea" id="RHEA:17399"/>
    </physiologicalReaction>
</comment>
<dbReference type="PRINTS" id="PR00081">
    <property type="entry name" value="GDHRDH"/>
</dbReference>
<evidence type="ECO:0000256" key="7">
    <source>
        <dbReference type="RuleBase" id="RU000363"/>
    </source>
</evidence>
<evidence type="ECO:0000256" key="1">
    <source>
        <dbReference type="ARBA" id="ARBA00004191"/>
    </source>
</evidence>
<comment type="subcellular location">
    <subcellularLocation>
        <location evidence="1">Secreted</location>
        <location evidence="1">Cell wall</location>
    </subcellularLocation>
</comment>
<keyword evidence="3" id="KW-0134">Cell wall</keyword>
<dbReference type="PROSITE" id="PS00061">
    <property type="entry name" value="ADH_SHORT"/>
    <property type="match status" value="1"/>
</dbReference>
<dbReference type="PANTHER" id="PTHR42879">
    <property type="entry name" value="3-OXOACYL-(ACYL-CARRIER-PROTEIN) REDUCTASE"/>
    <property type="match status" value="1"/>
</dbReference>
<evidence type="ECO:0000256" key="3">
    <source>
        <dbReference type="ARBA" id="ARBA00022512"/>
    </source>
</evidence>
<name>A0A1G7EQP5_9NOCA</name>
<dbReference type="InterPro" id="IPR002347">
    <property type="entry name" value="SDR_fam"/>
</dbReference>
<keyword evidence="3" id="KW-0964">Secreted</keyword>
<dbReference type="SUPFAM" id="SSF51735">
    <property type="entry name" value="NAD(P)-binding Rossmann-fold domains"/>
    <property type="match status" value="1"/>
</dbReference>
<gene>
    <name evidence="9" type="ORF">SAMN05444580_12615</name>
</gene>
<dbReference type="InterPro" id="IPR057326">
    <property type="entry name" value="KR_dom"/>
</dbReference>
<evidence type="ECO:0000259" key="8">
    <source>
        <dbReference type="SMART" id="SM00822"/>
    </source>
</evidence>
<dbReference type="SMART" id="SM00822">
    <property type="entry name" value="PKS_KR"/>
    <property type="match status" value="1"/>
</dbReference>
<sequence length="254" mass="26155">MISRTASKDDAFDLTDKVAVVTGAGRGIGRACALQLAGAGANVVLASRTTSELQAVAAEVEALGSKALVVPCDVAEYSACSDVARSAFDTFGRIDVLVNNAGTGAPCPVLEAEPEEWAGVIALNLIGPFNMSRAVLPHMIDSGGGRIIMIGSGLGHSPMGGLTAYGSSKAGMSHFMKALSDEVWEHGIDVNEVIPGPVATKLTEALVTVGEAPEGLPSERVKSPYEVAELVGWLAQQRIGGPTGQIFSLARRAL</sequence>
<feature type="domain" description="Ketoreductase" evidence="8">
    <location>
        <begin position="17"/>
        <end position="187"/>
    </location>
</feature>
<keyword evidence="4" id="KW-0560">Oxidoreductase</keyword>
<dbReference type="Gene3D" id="3.40.50.720">
    <property type="entry name" value="NAD(P)-binding Rossmann-like Domain"/>
    <property type="match status" value="1"/>
</dbReference>
<dbReference type="FunFam" id="3.40.50.720:FF:000084">
    <property type="entry name" value="Short-chain dehydrogenase reductase"/>
    <property type="match status" value="1"/>
</dbReference>
<evidence type="ECO:0000313" key="9">
    <source>
        <dbReference type="EMBL" id="SDE66018.1"/>
    </source>
</evidence>
<dbReference type="CDD" id="cd05233">
    <property type="entry name" value="SDR_c"/>
    <property type="match status" value="1"/>
</dbReference>
<comment type="similarity">
    <text evidence="2 7">Belongs to the short-chain dehydrogenases/reductases (SDR) family.</text>
</comment>
<evidence type="ECO:0000313" key="10">
    <source>
        <dbReference type="Proteomes" id="UP000199417"/>
    </source>
</evidence>
<keyword evidence="10" id="KW-1185">Reference proteome</keyword>
<evidence type="ECO:0000256" key="2">
    <source>
        <dbReference type="ARBA" id="ARBA00006484"/>
    </source>
</evidence>
<reference evidence="9 10" key="1">
    <citation type="submission" date="2016-10" db="EMBL/GenBank/DDBJ databases">
        <authorList>
            <person name="de Groot N.N."/>
        </authorList>
    </citation>
    <scope>NUCLEOTIDE SEQUENCE [LARGE SCALE GENOMIC DNA]</scope>
    <source>
        <strain evidence="9 10">JCM 11308</strain>
    </source>
</reference>
<protein>
    <recommendedName>
        <fullName evidence="5">3-oxoacyl-[acyl-carrier-protein] reductase MabA</fullName>
    </recommendedName>
</protein>
<dbReference type="InterPro" id="IPR036291">
    <property type="entry name" value="NAD(P)-bd_dom_sf"/>
</dbReference>
<proteinExistence type="inferred from homology"/>
<dbReference type="Proteomes" id="UP000199417">
    <property type="component" value="Unassembled WGS sequence"/>
</dbReference>
<dbReference type="EMBL" id="FNAB01000026">
    <property type="protein sequence ID" value="SDE66018.1"/>
    <property type="molecule type" value="Genomic_DNA"/>
</dbReference>
<dbReference type="PANTHER" id="PTHR42879:SF2">
    <property type="entry name" value="3-OXOACYL-[ACYL-CARRIER-PROTEIN] REDUCTASE FABG"/>
    <property type="match status" value="1"/>
</dbReference>
<organism evidence="9 10">
    <name type="scientific">Rhodococcus tukisamuensis</name>
    <dbReference type="NCBI Taxonomy" id="168276"/>
    <lineage>
        <taxon>Bacteria</taxon>
        <taxon>Bacillati</taxon>
        <taxon>Actinomycetota</taxon>
        <taxon>Actinomycetes</taxon>
        <taxon>Mycobacteriales</taxon>
        <taxon>Nocardiaceae</taxon>
        <taxon>Rhodococcus</taxon>
    </lineage>
</organism>
<dbReference type="PRINTS" id="PR00080">
    <property type="entry name" value="SDRFAMILY"/>
</dbReference>
<evidence type="ECO:0000256" key="4">
    <source>
        <dbReference type="ARBA" id="ARBA00023002"/>
    </source>
</evidence>
<evidence type="ECO:0000256" key="5">
    <source>
        <dbReference type="ARBA" id="ARBA00040781"/>
    </source>
</evidence>
<dbReference type="Pfam" id="PF00106">
    <property type="entry name" value="adh_short"/>
    <property type="match status" value="1"/>
</dbReference>
<dbReference type="GO" id="GO:0004316">
    <property type="term" value="F:3-oxoacyl-[acyl-carrier-protein] reductase (NADPH) activity"/>
    <property type="evidence" value="ECO:0007669"/>
    <property type="project" value="UniProtKB-EC"/>
</dbReference>